<accession>A0AAD9RBV1</accession>
<sequence length="71" mass="8381">MHSTTNGSVRPELSVRVRYPRTCFTSNRNTIPRKEPKQEPREEPREEPRDADEDDEEDVLQSGNRAEWKIN</sequence>
<feature type="compositionally biased region" description="Basic and acidic residues" evidence="1">
    <location>
        <begin position="32"/>
        <end position="48"/>
    </location>
</feature>
<dbReference type="Proteomes" id="UP001258017">
    <property type="component" value="Unassembled WGS sequence"/>
</dbReference>
<name>A0AAD9RBV1_9HYME</name>
<evidence type="ECO:0000313" key="3">
    <source>
        <dbReference type="Proteomes" id="UP001258017"/>
    </source>
</evidence>
<evidence type="ECO:0000313" key="2">
    <source>
        <dbReference type="EMBL" id="KAK2576580.1"/>
    </source>
</evidence>
<keyword evidence="3" id="KW-1185">Reference proteome</keyword>
<feature type="region of interest" description="Disordered" evidence="1">
    <location>
        <begin position="1"/>
        <end position="71"/>
    </location>
</feature>
<reference evidence="2" key="1">
    <citation type="submission" date="2021-08" db="EMBL/GenBank/DDBJ databases">
        <authorList>
            <person name="Misof B."/>
            <person name="Oliver O."/>
            <person name="Podsiadlowski L."/>
            <person name="Donath A."/>
            <person name="Peters R."/>
            <person name="Mayer C."/>
            <person name="Rust J."/>
            <person name="Gunkel S."/>
            <person name="Lesny P."/>
            <person name="Martin S."/>
            <person name="Oeyen J.P."/>
            <person name="Petersen M."/>
            <person name="Panagiotis P."/>
            <person name="Wilbrandt J."/>
            <person name="Tanja T."/>
        </authorList>
    </citation>
    <scope>NUCLEOTIDE SEQUENCE</scope>
    <source>
        <strain evidence="2">GBR_01_08_01A</strain>
        <tissue evidence="2">Thorax + abdomen</tissue>
    </source>
</reference>
<gene>
    <name evidence="2" type="ORF">KPH14_005250</name>
</gene>
<evidence type="ECO:0000256" key="1">
    <source>
        <dbReference type="SAM" id="MobiDB-lite"/>
    </source>
</evidence>
<reference evidence="2" key="2">
    <citation type="journal article" date="2023" name="Commun. Biol.">
        <title>Intrasexual cuticular hydrocarbon dimorphism in a wasp sheds light on hydrocarbon biosynthesis genes in Hymenoptera.</title>
        <authorList>
            <person name="Moris V.C."/>
            <person name="Podsiadlowski L."/>
            <person name="Martin S."/>
            <person name="Oeyen J.P."/>
            <person name="Donath A."/>
            <person name="Petersen M."/>
            <person name="Wilbrandt J."/>
            <person name="Misof B."/>
            <person name="Liedtke D."/>
            <person name="Thamm M."/>
            <person name="Scheiner R."/>
            <person name="Schmitt T."/>
            <person name="Niehuis O."/>
        </authorList>
    </citation>
    <scope>NUCLEOTIDE SEQUENCE</scope>
    <source>
        <strain evidence="2">GBR_01_08_01A</strain>
    </source>
</reference>
<protein>
    <submittedName>
        <fullName evidence="2">Uncharacterized protein</fullName>
    </submittedName>
</protein>
<organism evidence="2 3">
    <name type="scientific">Odynerus spinipes</name>
    <dbReference type="NCBI Taxonomy" id="1348599"/>
    <lineage>
        <taxon>Eukaryota</taxon>
        <taxon>Metazoa</taxon>
        <taxon>Ecdysozoa</taxon>
        <taxon>Arthropoda</taxon>
        <taxon>Hexapoda</taxon>
        <taxon>Insecta</taxon>
        <taxon>Pterygota</taxon>
        <taxon>Neoptera</taxon>
        <taxon>Endopterygota</taxon>
        <taxon>Hymenoptera</taxon>
        <taxon>Apocrita</taxon>
        <taxon>Aculeata</taxon>
        <taxon>Vespoidea</taxon>
        <taxon>Vespidae</taxon>
        <taxon>Eumeninae</taxon>
        <taxon>Odynerus</taxon>
    </lineage>
</organism>
<proteinExistence type="predicted"/>
<comment type="caution">
    <text evidence="2">The sequence shown here is derived from an EMBL/GenBank/DDBJ whole genome shotgun (WGS) entry which is preliminary data.</text>
</comment>
<dbReference type="EMBL" id="JAIFRP010004405">
    <property type="protein sequence ID" value="KAK2576580.1"/>
    <property type="molecule type" value="Genomic_DNA"/>
</dbReference>
<feature type="compositionally biased region" description="Acidic residues" evidence="1">
    <location>
        <begin position="49"/>
        <end position="59"/>
    </location>
</feature>
<dbReference type="AlphaFoldDB" id="A0AAD9RBV1"/>